<evidence type="ECO:0000256" key="11">
    <source>
        <dbReference type="SAM" id="Phobius"/>
    </source>
</evidence>
<organism evidence="15 16">
    <name type="scientific">Bacillus thuringiensis</name>
    <dbReference type="NCBI Taxonomy" id="1428"/>
    <lineage>
        <taxon>Bacteria</taxon>
        <taxon>Bacillati</taxon>
        <taxon>Bacillota</taxon>
        <taxon>Bacilli</taxon>
        <taxon>Bacillales</taxon>
        <taxon>Bacillaceae</taxon>
        <taxon>Bacillus</taxon>
        <taxon>Bacillus cereus group</taxon>
    </lineage>
</organism>
<keyword evidence="10 11" id="KW-0472">Membrane</keyword>
<keyword evidence="4 11" id="KW-0812">Transmembrane</keyword>
<evidence type="ECO:0000256" key="8">
    <source>
        <dbReference type="ARBA" id="ARBA00022840"/>
    </source>
</evidence>
<keyword evidence="7" id="KW-0645">Protease</keyword>
<dbReference type="GO" id="GO:0008234">
    <property type="term" value="F:cysteine-type peptidase activity"/>
    <property type="evidence" value="ECO:0007669"/>
    <property type="project" value="UniProtKB-KW"/>
</dbReference>
<dbReference type="GO" id="GO:0005524">
    <property type="term" value="F:ATP binding"/>
    <property type="evidence" value="ECO:0007669"/>
    <property type="project" value="UniProtKB-KW"/>
</dbReference>
<feature type="domain" description="Peptidase C39" evidence="14">
    <location>
        <begin position="13"/>
        <end position="132"/>
    </location>
</feature>
<dbReference type="Pfam" id="PF00005">
    <property type="entry name" value="ABC_tran"/>
    <property type="match status" value="1"/>
</dbReference>
<evidence type="ECO:0000256" key="3">
    <source>
        <dbReference type="ARBA" id="ARBA00022475"/>
    </source>
</evidence>
<dbReference type="SUPFAM" id="SSF52540">
    <property type="entry name" value="P-loop containing nucleoside triphosphate hydrolases"/>
    <property type="match status" value="1"/>
</dbReference>
<dbReference type="RefSeq" id="WP_109139840.1">
    <property type="nucleotide sequence ID" value="NZ_JAWUAH010000002.1"/>
</dbReference>
<evidence type="ECO:0000259" key="12">
    <source>
        <dbReference type="PROSITE" id="PS50893"/>
    </source>
</evidence>
<dbReference type="Gene3D" id="3.40.50.300">
    <property type="entry name" value="P-loop containing nucleotide triphosphate hydrolases"/>
    <property type="match status" value="1"/>
</dbReference>
<dbReference type="GO" id="GO:0005886">
    <property type="term" value="C:plasma membrane"/>
    <property type="evidence" value="ECO:0007669"/>
    <property type="project" value="UniProtKB-SubCell"/>
</dbReference>
<evidence type="ECO:0000256" key="4">
    <source>
        <dbReference type="ARBA" id="ARBA00022692"/>
    </source>
</evidence>
<keyword evidence="8" id="KW-0067">ATP-binding</keyword>
<keyword evidence="6" id="KW-0378">Hydrolase</keyword>
<dbReference type="AlphaFoldDB" id="A0AAW4I2M3"/>
<evidence type="ECO:0000313" key="15">
    <source>
        <dbReference type="EMBL" id="MBN9901614.1"/>
    </source>
</evidence>
<dbReference type="PROSITE" id="PS50893">
    <property type="entry name" value="ABC_TRANSPORTER_2"/>
    <property type="match status" value="1"/>
</dbReference>
<feature type="transmembrane region" description="Helical" evidence="11">
    <location>
        <begin position="301"/>
        <end position="323"/>
    </location>
</feature>
<dbReference type="PANTHER" id="PTHR43394">
    <property type="entry name" value="ATP-DEPENDENT PERMEASE MDL1, MITOCHONDRIAL"/>
    <property type="match status" value="1"/>
</dbReference>
<keyword evidence="7" id="KW-0788">Thiol protease</keyword>
<feature type="transmembrane region" description="Helical" evidence="11">
    <location>
        <begin position="202"/>
        <end position="227"/>
    </location>
</feature>
<evidence type="ECO:0000256" key="1">
    <source>
        <dbReference type="ARBA" id="ARBA00004651"/>
    </source>
</evidence>
<dbReference type="GO" id="GO:0006508">
    <property type="term" value="P:proteolysis"/>
    <property type="evidence" value="ECO:0007669"/>
    <property type="project" value="InterPro"/>
</dbReference>
<dbReference type="InterPro" id="IPR003439">
    <property type="entry name" value="ABC_transporter-like_ATP-bd"/>
</dbReference>
<gene>
    <name evidence="15" type="ORF">FME64_30620</name>
</gene>
<dbReference type="Pfam" id="PF03412">
    <property type="entry name" value="Peptidase_C39"/>
    <property type="match status" value="1"/>
</dbReference>
<feature type="transmembrane region" description="Helical" evidence="11">
    <location>
        <begin position="162"/>
        <end position="182"/>
    </location>
</feature>
<dbReference type="InterPro" id="IPR033839">
    <property type="entry name" value="Lacticin_481_peptidase"/>
</dbReference>
<keyword evidence="2" id="KW-0813">Transport</keyword>
<dbReference type="InterPro" id="IPR036640">
    <property type="entry name" value="ABC1_TM_sf"/>
</dbReference>
<protein>
    <submittedName>
        <fullName evidence="15">Peptidase domain-containing ABC transporter</fullName>
    </submittedName>
</protein>
<evidence type="ECO:0000256" key="5">
    <source>
        <dbReference type="ARBA" id="ARBA00022741"/>
    </source>
</evidence>
<dbReference type="SMART" id="SM00382">
    <property type="entry name" value="AAA"/>
    <property type="match status" value="1"/>
</dbReference>
<comment type="subcellular location">
    <subcellularLocation>
        <location evidence="1">Cell membrane</location>
        <topology evidence="1">Multi-pass membrane protein</topology>
    </subcellularLocation>
</comment>
<keyword evidence="9 11" id="KW-1133">Transmembrane helix</keyword>
<feature type="domain" description="ABC transmembrane type-1" evidence="13">
    <location>
        <begin position="163"/>
        <end position="444"/>
    </location>
</feature>
<dbReference type="CDD" id="cd02425">
    <property type="entry name" value="Peptidase_C39F"/>
    <property type="match status" value="1"/>
</dbReference>
<keyword evidence="5" id="KW-0547">Nucleotide-binding</keyword>
<dbReference type="SUPFAM" id="SSF90123">
    <property type="entry name" value="ABC transporter transmembrane region"/>
    <property type="match status" value="1"/>
</dbReference>
<proteinExistence type="predicted"/>
<feature type="domain" description="ABC transporter" evidence="12">
    <location>
        <begin position="478"/>
        <end position="711"/>
    </location>
</feature>
<evidence type="ECO:0000256" key="9">
    <source>
        <dbReference type="ARBA" id="ARBA00022989"/>
    </source>
</evidence>
<dbReference type="InterPro" id="IPR039421">
    <property type="entry name" value="Type_1_exporter"/>
</dbReference>
<evidence type="ECO:0000259" key="13">
    <source>
        <dbReference type="PROSITE" id="PS50929"/>
    </source>
</evidence>
<dbReference type="EMBL" id="VIXF01000008">
    <property type="protein sequence ID" value="MBN9901614.1"/>
    <property type="molecule type" value="Genomic_DNA"/>
</dbReference>
<dbReference type="GO" id="GO:0015421">
    <property type="term" value="F:ABC-type oligopeptide transporter activity"/>
    <property type="evidence" value="ECO:0007669"/>
    <property type="project" value="TreeGrafter"/>
</dbReference>
<dbReference type="InterPro" id="IPR011527">
    <property type="entry name" value="ABC1_TM_dom"/>
</dbReference>
<feature type="transmembrane region" description="Helical" evidence="11">
    <location>
        <begin position="272"/>
        <end position="295"/>
    </location>
</feature>
<reference evidence="15" key="2">
    <citation type="journal article" date="2021" name="J. Invertebr. Pathol.">
        <title>Molecular characterization of a Bacillus thuringiensis strain from Argentina, toxic against Lepidoptera and Coleoptera, based on its whole-genome and Cry protein analysis.</title>
        <authorList>
            <person name="Nicolas Lazarte J."/>
            <person name="Pia Valacco M."/>
            <person name="Moreno S."/>
            <person name="Salerno G.L."/>
            <person name="Beron C.M."/>
        </authorList>
    </citation>
    <scope>NUCLEOTIDE SEQUENCE</scope>
    <source>
        <strain evidence="15">FCC7</strain>
    </source>
</reference>
<evidence type="ECO:0000256" key="2">
    <source>
        <dbReference type="ARBA" id="ARBA00022448"/>
    </source>
</evidence>
<sequence length="711" mass="81378">MKIYKKKVKFIEQMESVECGLACFAMIANFYNVKVSLNDLRNLYPAPREGFSFLNLQEIAENYYFNVDAYEVNSEELKLIALPCIIQWGNNHFVVLEEINKNYKIIVDPNRGKIKISHEDFEKKYSGFVLTFEFLGTAKNKVVKEKQESIILKYFNQHKGKFFVLVLISIIIQGLMTVIPLSTKWVTDNAFTNGDIGKLDTFGWLMVIFSLSFISMSILRGVCIAILQKSLDSSIMNDFMKKMFYLPYSFFDNRSSGDLLFRANSAVFIRDIISTTMITIFIDLLLIVTYTIVMINFSVQLTLLLFLLSMVLAILLFFTSNIVRKMTKKNIQDKINTQSVLTENMYNIVDIKSLGLEKKRLSLWSNNFAKELVSSKKLNIFQAVIHTITGFFQVVVPLLILWVGGHYLLKGEITLGTLIAFSSIAGSYITPIISISNNYTELISLESYFSRIRDVLRSKDEQEKESVQVNTKSIKGDIEFENVFFKYNRFSDYTLKELSFTIKQGEKVAIVGPSGSGKSSISKLLLALYKVSEGRILINNQDINDYDYYRLRTSIGTVLQESKLFSGSISDNISMSKDSHDDFKVIDAAEKAGILEDIMNFPMGFETIISESGNNFSGGQRQRLLIARALYQEPSAIIFDEATSHLDFFTERHIENTLKQLHITQIIIAHRLRTIQNADKIIYLENGSIKEIGTHEQLLKNKSYYYNLYSQ</sequence>
<evidence type="ECO:0000256" key="6">
    <source>
        <dbReference type="ARBA" id="ARBA00022801"/>
    </source>
</evidence>
<dbReference type="Gene3D" id="3.90.70.10">
    <property type="entry name" value="Cysteine proteinases"/>
    <property type="match status" value="1"/>
</dbReference>
<comment type="caution">
    <text evidence="15">The sequence shown here is derived from an EMBL/GenBank/DDBJ whole genome shotgun (WGS) entry which is preliminary data.</text>
</comment>
<dbReference type="CDD" id="cd18555">
    <property type="entry name" value="ABC_6TM_T1SS_like"/>
    <property type="match status" value="1"/>
</dbReference>
<name>A0AAW4I2M3_BACTU</name>
<dbReference type="PROSITE" id="PS00211">
    <property type="entry name" value="ABC_TRANSPORTER_1"/>
    <property type="match status" value="1"/>
</dbReference>
<evidence type="ECO:0000256" key="10">
    <source>
        <dbReference type="ARBA" id="ARBA00023136"/>
    </source>
</evidence>
<dbReference type="FunFam" id="3.40.50.300:FF:000299">
    <property type="entry name" value="ABC transporter ATP-binding protein/permease"/>
    <property type="match status" value="1"/>
</dbReference>
<evidence type="ECO:0000256" key="7">
    <source>
        <dbReference type="ARBA" id="ARBA00022807"/>
    </source>
</evidence>
<reference evidence="15" key="1">
    <citation type="submission" date="2019-07" db="EMBL/GenBank/DDBJ databases">
        <authorList>
            <person name="Lazarte J.N."/>
            <person name="Poliero A."/>
            <person name="Beron C."/>
        </authorList>
    </citation>
    <scope>NUCLEOTIDE SEQUENCE</scope>
    <source>
        <strain evidence="15">FCC7</strain>
    </source>
</reference>
<accession>A0AAW4I2M3</accession>
<dbReference type="InterPro" id="IPR005074">
    <property type="entry name" value="Peptidase_C39"/>
</dbReference>
<dbReference type="Proteomes" id="UP000775627">
    <property type="component" value="Unassembled WGS sequence"/>
</dbReference>
<evidence type="ECO:0000313" key="16">
    <source>
        <dbReference type="Proteomes" id="UP000775627"/>
    </source>
</evidence>
<dbReference type="PROSITE" id="PS50990">
    <property type="entry name" value="PEPTIDASE_C39"/>
    <property type="match status" value="1"/>
</dbReference>
<dbReference type="Gene3D" id="1.20.1560.10">
    <property type="entry name" value="ABC transporter type 1, transmembrane domain"/>
    <property type="match status" value="1"/>
</dbReference>
<dbReference type="PROSITE" id="PS50929">
    <property type="entry name" value="ABC_TM1F"/>
    <property type="match status" value="1"/>
</dbReference>
<dbReference type="Pfam" id="PF00664">
    <property type="entry name" value="ABC_membrane"/>
    <property type="match status" value="1"/>
</dbReference>
<feature type="transmembrane region" description="Helical" evidence="11">
    <location>
        <begin position="415"/>
        <end position="435"/>
    </location>
</feature>
<feature type="transmembrane region" description="Helical" evidence="11">
    <location>
        <begin position="380"/>
        <end position="403"/>
    </location>
</feature>
<dbReference type="InterPro" id="IPR017871">
    <property type="entry name" value="ABC_transporter-like_CS"/>
</dbReference>
<dbReference type="GO" id="GO:0016887">
    <property type="term" value="F:ATP hydrolysis activity"/>
    <property type="evidence" value="ECO:0007669"/>
    <property type="project" value="InterPro"/>
</dbReference>
<evidence type="ECO:0000259" key="14">
    <source>
        <dbReference type="PROSITE" id="PS50990"/>
    </source>
</evidence>
<dbReference type="InterPro" id="IPR003593">
    <property type="entry name" value="AAA+_ATPase"/>
</dbReference>
<keyword evidence="3" id="KW-1003">Cell membrane</keyword>
<dbReference type="PANTHER" id="PTHR43394:SF1">
    <property type="entry name" value="ATP-BINDING CASSETTE SUB-FAMILY B MEMBER 10, MITOCHONDRIAL"/>
    <property type="match status" value="1"/>
</dbReference>
<dbReference type="InterPro" id="IPR027417">
    <property type="entry name" value="P-loop_NTPase"/>
</dbReference>